<gene>
    <name evidence="2" type="ORF">GOC74_02745</name>
</gene>
<dbReference type="AlphaFoldDB" id="A0A847UD16"/>
<organism evidence="2 3">
    <name type="scientific">Halomicrobium mukohataei</name>
    <dbReference type="NCBI Taxonomy" id="57705"/>
    <lineage>
        <taxon>Archaea</taxon>
        <taxon>Methanobacteriati</taxon>
        <taxon>Methanobacteriota</taxon>
        <taxon>Stenosarchaea group</taxon>
        <taxon>Halobacteria</taxon>
        <taxon>Halobacteriales</taxon>
        <taxon>Haloarculaceae</taxon>
        <taxon>Halomicrobium</taxon>
    </lineage>
</organism>
<comment type="caution">
    <text evidence="2">The sequence shown here is derived from an EMBL/GenBank/DDBJ whole genome shotgun (WGS) entry which is preliminary data.</text>
</comment>
<dbReference type="Pfam" id="PF18545">
    <property type="entry name" value="HalOD1"/>
    <property type="match status" value="1"/>
</dbReference>
<evidence type="ECO:0000313" key="3">
    <source>
        <dbReference type="Proteomes" id="UP000608662"/>
    </source>
</evidence>
<dbReference type="InterPro" id="IPR040624">
    <property type="entry name" value="HalOD1"/>
</dbReference>
<evidence type="ECO:0000259" key="1">
    <source>
        <dbReference type="Pfam" id="PF18545"/>
    </source>
</evidence>
<reference evidence="2" key="1">
    <citation type="submission" date="2019-12" db="EMBL/GenBank/DDBJ databases">
        <title>Whole-genome sequence of Halomicrobium mukohataei pws1.</title>
        <authorList>
            <person name="Verma D.K."/>
            <person name="Gopal K."/>
            <person name="Prasad E.S."/>
        </authorList>
    </citation>
    <scope>NUCLEOTIDE SEQUENCE</scope>
    <source>
        <strain evidence="2">Pws1</strain>
    </source>
</reference>
<dbReference type="EMBL" id="WOYG01000001">
    <property type="protein sequence ID" value="NLV08851.1"/>
    <property type="molecule type" value="Genomic_DNA"/>
</dbReference>
<dbReference type="OrthoDB" id="242615at2157"/>
<protein>
    <recommendedName>
        <fullName evidence="1">Halobacterial output domain-containing protein</fullName>
    </recommendedName>
</protein>
<feature type="domain" description="Halobacterial output" evidence="1">
    <location>
        <begin position="24"/>
        <end position="87"/>
    </location>
</feature>
<accession>A0A847UD16</accession>
<name>A0A847UD16_9EURY</name>
<dbReference type="RefSeq" id="WP_170092806.1">
    <property type="nucleotide sequence ID" value="NZ_WOYG01000001.1"/>
</dbReference>
<sequence length="87" mass="9207">MDSDDSTVYMIRGDTGDEWVSPTPAEDVIVESLLSASELTAAEIDDLGRYVEADELAAVVNGSDEAITFAVEGYDVTVTSDGDVTVE</sequence>
<dbReference type="Proteomes" id="UP000608662">
    <property type="component" value="Unassembled WGS sequence"/>
</dbReference>
<evidence type="ECO:0000313" key="2">
    <source>
        <dbReference type="EMBL" id="NLV08851.1"/>
    </source>
</evidence>
<proteinExistence type="predicted"/>